<evidence type="ECO:0000313" key="4">
    <source>
        <dbReference type="Proteomes" id="UP001153620"/>
    </source>
</evidence>
<protein>
    <submittedName>
        <fullName evidence="3">Uncharacterized protein</fullName>
    </submittedName>
</protein>
<reference evidence="3" key="2">
    <citation type="submission" date="2022-10" db="EMBL/GenBank/DDBJ databases">
        <authorList>
            <consortium name="ENA_rothamsted_submissions"/>
            <consortium name="culmorum"/>
            <person name="King R."/>
        </authorList>
    </citation>
    <scope>NUCLEOTIDE SEQUENCE</scope>
</reference>
<name>A0A9N9WTZ4_9DIPT</name>
<keyword evidence="4" id="KW-1185">Reference proteome</keyword>
<feature type="chain" id="PRO_5040249531" evidence="2">
    <location>
        <begin position="20"/>
        <end position="100"/>
    </location>
</feature>
<reference evidence="3" key="1">
    <citation type="submission" date="2022-01" db="EMBL/GenBank/DDBJ databases">
        <authorList>
            <person name="King R."/>
        </authorList>
    </citation>
    <scope>NUCLEOTIDE SEQUENCE</scope>
</reference>
<sequence>MVFIKEFILAALFTAFAVAQLPNVEVPALPVNQTVPALPETPAGNNTQVPATPEVPNTNGTVPVDTGMATVPPVPGQGGSTTQAPNRLMNAINGIRGNRG</sequence>
<feature type="region of interest" description="Disordered" evidence="1">
    <location>
        <begin position="37"/>
        <end position="100"/>
    </location>
</feature>
<evidence type="ECO:0000256" key="1">
    <source>
        <dbReference type="SAM" id="MobiDB-lite"/>
    </source>
</evidence>
<evidence type="ECO:0000256" key="2">
    <source>
        <dbReference type="SAM" id="SignalP"/>
    </source>
</evidence>
<dbReference type="Proteomes" id="UP001153620">
    <property type="component" value="Chromosome 2"/>
</dbReference>
<feature type="compositionally biased region" description="Polar residues" evidence="1">
    <location>
        <begin position="43"/>
        <end position="61"/>
    </location>
</feature>
<accession>A0A9N9WTZ4</accession>
<evidence type="ECO:0000313" key="3">
    <source>
        <dbReference type="EMBL" id="CAG9805922.1"/>
    </source>
</evidence>
<dbReference type="AlphaFoldDB" id="A0A9N9WTZ4"/>
<feature type="signal peptide" evidence="2">
    <location>
        <begin position="1"/>
        <end position="19"/>
    </location>
</feature>
<keyword evidence="2" id="KW-0732">Signal</keyword>
<dbReference type="EMBL" id="OU895878">
    <property type="protein sequence ID" value="CAG9805922.1"/>
    <property type="molecule type" value="Genomic_DNA"/>
</dbReference>
<organism evidence="3 4">
    <name type="scientific">Chironomus riparius</name>
    <dbReference type="NCBI Taxonomy" id="315576"/>
    <lineage>
        <taxon>Eukaryota</taxon>
        <taxon>Metazoa</taxon>
        <taxon>Ecdysozoa</taxon>
        <taxon>Arthropoda</taxon>
        <taxon>Hexapoda</taxon>
        <taxon>Insecta</taxon>
        <taxon>Pterygota</taxon>
        <taxon>Neoptera</taxon>
        <taxon>Endopterygota</taxon>
        <taxon>Diptera</taxon>
        <taxon>Nematocera</taxon>
        <taxon>Chironomoidea</taxon>
        <taxon>Chironomidae</taxon>
        <taxon>Chironominae</taxon>
        <taxon>Chironomus</taxon>
    </lineage>
</organism>
<gene>
    <name evidence="3" type="ORF">CHIRRI_LOCUS8788</name>
</gene>
<proteinExistence type="predicted"/>